<keyword evidence="2" id="KW-0238">DNA-binding</keyword>
<proteinExistence type="predicted"/>
<comment type="caution">
    <text evidence="5">The sequence shown here is derived from an EMBL/GenBank/DDBJ whole genome shotgun (WGS) entry which is preliminary data.</text>
</comment>
<reference evidence="5 6" key="1">
    <citation type="submission" date="2020-08" db="EMBL/GenBank/DDBJ databases">
        <title>Genome public.</title>
        <authorList>
            <person name="Liu C."/>
            <person name="Sun Q."/>
        </authorList>
    </citation>
    <scope>NUCLEOTIDE SEQUENCE [LARGE SCALE GENOMIC DNA]</scope>
    <source>
        <strain evidence="5 6">NSJ-35</strain>
    </source>
</reference>
<dbReference type="PANTHER" id="PTHR43280">
    <property type="entry name" value="ARAC-FAMILY TRANSCRIPTIONAL REGULATOR"/>
    <property type="match status" value="1"/>
</dbReference>
<name>A0ABR7ECU8_9FIRM</name>
<organism evidence="5 6">
    <name type="scientific">Christensenella tenuis</name>
    <dbReference type="NCBI Taxonomy" id="2763033"/>
    <lineage>
        <taxon>Bacteria</taxon>
        <taxon>Bacillati</taxon>
        <taxon>Bacillota</taxon>
        <taxon>Clostridia</taxon>
        <taxon>Christensenellales</taxon>
        <taxon>Christensenellaceae</taxon>
        <taxon>Christensenella</taxon>
    </lineage>
</organism>
<dbReference type="PROSITE" id="PS01124">
    <property type="entry name" value="HTH_ARAC_FAMILY_2"/>
    <property type="match status" value="1"/>
</dbReference>
<gene>
    <name evidence="5" type="ORF">H8S18_04575</name>
</gene>
<dbReference type="InterPro" id="IPR009057">
    <property type="entry name" value="Homeodomain-like_sf"/>
</dbReference>
<dbReference type="InterPro" id="IPR020449">
    <property type="entry name" value="Tscrpt_reg_AraC-type_HTH"/>
</dbReference>
<evidence type="ECO:0000256" key="1">
    <source>
        <dbReference type="ARBA" id="ARBA00023015"/>
    </source>
</evidence>
<keyword evidence="6" id="KW-1185">Reference proteome</keyword>
<dbReference type="SUPFAM" id="SSF51215">
    <property type="entry name" value="Regulatory protein AraC"/>
    <property type="match status" value="1"/>
</dbReference>
<dbReference type="InterPro" id="IPR018060">
    <property type="entry name" value="HTH_AraC"/>
</dbReference>
<dbReference type="EMBL" id="JACOON010000002">
    <property type="protein sequence ID" value="MBC5647602.1"/>
    <property type="molecule type" value="Genomic_DNA"/>
</dbReference>
<accession>A0ABR7ECU8</accession>
<sequence>METLTREFTTDLTEDSTWIFNTPGELTKSFLLYVQELGYFKASSNYYTSQENISSYLIMLTLSGQGTYAIGGKTYELKAGDLVFVDSMEPHTHRTSKHSKENWNILWAQFNGITARGYYSQFKTRDIPVLDASKNPKIQLLMEKLLSANKSKSIGAEFLSSRILVELLTEILFTAGAVVSPKINMPQFIQTALADIDAHFPENLSLEYFSDKLRLSKYHFAKEFKKYTGYSPVEYIINTRINHAKEYLQYSDLTITDISEAVGFNNTCHFINMFKQKVGITPLKFRKQYQNVSK</sequence>
<evidence type="ECO:0000259" key="4">
    <source>
        <dbReference type="PROSITE" id="PS01124"/>
    </source>
</evidence>
<evidence type="ECO:0000256" key="3">
    <source>
        <dbReference type="ARBA" id="ARBA00023163"/>
    </source>
</evidence>
<dbReference type="Gene3D" id="1.10.10.60">
    <property type="entry name" value="Homeodomain-like"/>
    <property type="match status" value="2"/>
</dbReference>
<keyword evidence="1" id="KW-0805">Transcription regulation</keyword>
<dbReference type="RefSeq" id="WP_186857122.1">
    <property type="nucleotide sequence ID" value="NZ_JACOON010000002.1"/>
</dbReference>
<dbReference type="InterPro" id="IPR003313">
    <property type="entry name" value="AraC-bd"/>
</dbReference>
<dbReference type="InterPro" id="IPR018062">
    <property type="entry name" value="HTH_AraC-typ_CS"/>
</dbReference>
<evidence type="ECO:0000256" key="2">
    <source>
        <dbReference type="ARBA" id="ARBA00023125"/>
    </source>
</evidence>
<feature type="domain" description="HTH araC/xylS-type" evidence="4">
    <location>
        <begin position="190"/>
        <end position="288"/>
    </location>
</feature>
<dbReference type="Pfam" id="PF12833">
    <property type="entry name" value="HTH_18"/>
    <property type="match status" value="1"/>
</dbReference>
<dbReference type="PROSITE" id="PS00041">
    <property type="entry name" value="HTH_ARAC_FAMILY_1"/>
    <property type="match status" value="1"/>
</dbReference>
<protein>
    <submittedName>
        <fullName evidence="5">Helix-turn-helix transcriptional regulator</fullName>
    </submittedName>
</protein>
<evidence type="ECO:0000313" key="5">
    <source>
        <dbReference type="EMBL" id="MBC5647602.1"/>
    </source>
</evidence>
<dbReference type="SMART" id="SM00342">
    <property type="entry name" value="HTH_ARAC"/>
    <property type="match status" value="1"/>
</dbReference>
<dbReference type="Gene3D" id="2.60.120.280">
    <property type="entry name" value="Regulatory protein AraC"/>
    <property type="match status" value="1"/>
</dbReference>
<dbReference type="InterPro" id="IPR037923">
    <property type="entry name" value="HTH-like"/>
</dbReference>
<evidence type="ECO:0000313" key="6">
    <source>
        <dbReference type="Proteomes" id="UP000606889"/>
    </source>
</evidence>
<dbReference type="Pfam" id="PF02311">
    <property type="entry name" value="AraC_binding"/>
    <property type="match status" value="1"/>
</dbReference>
<keyword evidence="3" id="KW-0804">Transcription</keyword>
<dbReference type="PRINTS" id="PR00032">
    <property type="entry name" value="HTHARAC"/>
</dbReference>
<dbReference type="PANTHER" id="PTHR43280:SF28">
    <property type="entry name" value="HTH-TYPE TRANSCRIPTIONAL ACTIVATOR RHAS"/>
    <property type="match status" value="1"/>
</dbReference>
<dbReference type="Proteomes" id="UP000606889">
    <property type="component" value="Unassembled WGS sequence"/>
</dbReference>
<dbReference type="SUPFAM" id="SSF46689">
    <property type="entry name" value="Homeodomain-like"/>
    <property type="match status" value="2"/>
</dbReference>